<keyword evidence="5" id="KW-0808">Transferase</keyword>
<dbReference type="GO" id="GO:0005634">
    <property type="term" value="C:nucleus"/>
    <property type="evidence" value="ECO:0007669"/>
    <property type="project" value="UniProtKB-SubCell"/>
</dbReference>
<dbReference type="GO" id="GO:0008270">
    <property type="term" value="F:zinc ion binding"/>
    <property type="evidence" value="ECO:0007669"/>
    <property type="project" value="UniProtKB-KW"/>
</dbReference>
<dbReference type="CDD" id="cd16651">
    <property type="entry name" value="SPL-RING_NSE2"/>
    <property type="match status" value="1"/>
</dbReference>
<dbReference type="GO" id="GO:0000724">
    <property type="term" value="P:double-strand break repair via homologous recombination"/>
    <property type="evidence" value="ECO:0007669"/>
    <property type="project" value="InterPro"/>
</dbReference>
<protein>
    <recommendedName>
        <fullName evidence="4">E3 SUMO-protein ligase NSE2</fullName>
    </recommendedName>
    <alternativeName>
        <fullName evidence="11">E3 SUMO-protein transferase NSE2</fullName>
    </alternativeName>
    <alternativeName>
        <fullName evidence="12">Non-structural maintenance of chromosomes element 2 homolog</fullName>
    </alternativeName>
</protein>
<evidence type="ECO:0000256" key="12">
    <source>
        <dbReference type="ARBA" id="ARBA00032533"/>
    </source>
</evidence>
<reference evidence="16" key="1">
    <citation type="submission" date="2025-08" db="UniProtKB">
        <authorList>
            <consortium name="RefSeq"/>
        </authorList>
    </citation>
    <scope>IDENTIFICATION</scope>
</reference>
<dbReference type="InterPro" id="IPR003613">
    <property type="entry name" value="Ubox_domain"/>
</dbReference>
<dbReference type="GeneID" id="112045754"/>
<dbReference type="AlphaFoldDB" id="A0A6J1MY17"/>
<evidence type="ECO:0000256" key="10">
    <source>
        <dbReference type="ARBA" id="ARBA00023242"/>
    </source>
</evidence>
<comment type="pathway">
    <text evidence="2">Protein modification; protein sumoylation.</text>
</comment>
<evidence type="ECO:0000256" key="2">
    <source>
        <dbReference type="ARBA" id="ARBA00004718"/>
    </source>
</evidence>
<comment type="subcellular location">
    <subcellularLocation>
        <location evidence="1">Nucleus</location>
    </subcellularLocation>
</comment>
<dbReference type="GO" id="GO:0004842">
    <property type="term" value="F:ubiquitin-protein transferase activity"/>
    <property type="evidence" value="ECO:0007669"/>
    <property type="project" value="InterPro"/>
</dbReference>
<accession>A0A6J1MY17</accession>
<sequence length="216" mass="24696">MADLEELRKQCLASLYLCTDNALKYLDEERDSELELLKNCVREYCAMEAKQGFEAEALVRAKRDIDASNLDSLDEKFNAHFNSLLAQRPPNIDNHPAVREFDKRVRNGLKKPAQNLDESDIAITETQETYVDAITKMLIKDPVRNTMCGHVYERSAILAHIKSRTRVRCPVMGCVNREPMQISHLVEDEEIRLRIAQQSAATNNQSIMDLSEIDSQ</sequence>
<dbReference type="RefSeq" id="XP_023937832.2">
    <property type="nucleotide sequence ID" value="XM_024082064.2"/>
</dbReference>
<evidence type="ECO:0000256" key="4">
    <source>
        <dbReference type="ARBA" id="ARBA00020923"/>
    </source>
</evidence>
<dbReference type="Gene3D" id="3.30.40.10">
    <property type="entry name" value="Zinc/RING finger domain, C3HC4 (zinc finger)"/>
    <property type="match status" value="1"/>
</dbReference>
<evidence type="ECO:0000256" key="1">
    <source>
        <dbReference type="ARBA" id="ARBA00004123"/>
    </source>
</evidence>
<proteinExistence type="inferred from homology"/>
<evidence type="ECO:0000313" key="16">
    <source>
        <dbReference type="RefSeq" id="XP_023937832.2"/>
    </source>
</evidence>
<keyword evidence="16" id="KW-0436">Ligase</keyword>
<dbReference type="InterPro" id="IPR013083">
    <property type="entry name" value="Znf_RING/FYVE/PHD"/>
</dbReference>
<evidence type="ECO:0000256" key="6">
    <source>
        <dbReference type="ARBA" id="ARBA00022723"/>
    </source>
</evidence>
<keyword evidence="6" id="KW-0479">Metal-binding</keyword>
<evidence type="ECO:0000313" key="15">
    <source>
        <dbReference type="Proteomes" id="UP001652582"/>
    </source>
</evidence>
<dbReference type="SUPFAM" id="SSF57850">
    <property type="entry name" value="RING/U-box"/>
    <property type="match status" value="1"/>
</dbReference>
<evidence type="ECO:0000256" key="11">
    <source>
        <dbReference type="ARBA" id="ARBA00031731"/>
    </source>
</evidence>
<dbReference type="Pfam" id="PF11789">
    <property type="entry name" value="zf-Nse"/>
    <property type="match status" value="1"/>
</dbReference>
<dbReference type="OrthoDB" id="26899at2759"/>
<gene>
    <name evidence="16" type="primary">LOC112045754</name>
</gene>
<dbReference type="GO" id="GO:0030915">
    <property type="term" value="C:Smc5-Smc6 complex"/>
    <property type="evidence" value="ECO:0007669"/>
    <property type="project" value="InterPro"/>
</dbReference>
<dbReference type="KEGG" id="bany:112045754"/>
<dbReference type="PANTHER" id="PTHR21330:SF1">
    <property type="entry name" value="E3 SUMO-PROTEIN LIGASE NSE2"/>
    <property type="match status" value="1"/>
</dbReference>
<dbReference type="SMART" id="SM00504">
    <property type="entry name" value="Ubox"/>
    <property type="match status" value="1"/>
</dbReference>
<keyword evidence="9" id="KW-0862">Zinc</keyword>
<dbReference type="GO" id="GO:0016925">
    <property type="term" value="P:protein sumoylation"/>
    <property type="evidence" value="ECO:0007669"/>
    <property type="project" value="UniProtKB-UniPathway"/>
</dbReference>
<comment type="similarity">
    <text evidence="3">Belongs to the NSE2 family.</text>
</comment>
<dbReference type="GO" id="GO:0061665">
    <property type="term" value="F:SUMO ligase activity"/>
    <property type="evidence" value="ECO:0007669"/>
    <property type="project" value="TreeGrafter"/>
</dbReference>
<feature type="domain" description="SP-RING-type" evidence="14">
    <location>
        <begin position="117"/>
        <end position="200"/>
    </location>
</feature>
<evidence type="ECO:0000259" key="14">
    <source>
        <dbReference type="PROSITE" id="PS51044"/>
    </source>
</evidence>
<organism evidence="15 16">
    <name type="scientific">Bicyclus anynana</name>
    <name type="common">Squinting bush brown butterfly</name>
    <dbReference type="NCBI Taxonomy" id="110368"/>
    <lineage>
        <taxon>Eukaryota</taxon>
        <taxon>Metazoa</taxon>
        <taxon>Ecdysozoa</taxon>
        <taxon>Arthropoda</taxon>
        <taxon>Hexapoda</taxon>
        <taxon>Insecta</taxon>
        <taxon>Pterygota</taxon>
        <taxon>Neoptera</taxon>
        <taxon>Endopterygota</taxon>
        <taxon>Lepidoptera</taxon>
        <taxon>Glossata</taxon>
        <taxon>Ditrysia</taxon>
        <taxon>Papilionoidea</taxon>
        <taxon>Nymphalidae</taxon>
        <taxon>Satyrinae</taxon>
        <taxon>Satyrini</taxon>
        <taxon>Mycalesina</taxon>
        <taxon>Bicyclus</taxon>
    </lineage>
</organism>
<dbReference type="InterPro" id="IPR004181">
    <property type="entry name" value="Znf_MIZ"/>
</dbReference>
<evidence type="ECO:0000256" key="13">
    <source>
        <dbReference type="PROSITE-ProRule" id="PRU00452"/>
    </source>
</evidence>
<evidence type="ECO:0000256" key="3">
    <source>
        <dbReference type="ARBA" id="ARBA00008212"/>
    </source>
</evidence>
<name>A0A6J1MY17_BICAN</name>
<dbReference type="GO" id="GO:0016874">
    <property type="term" value="F:ligase activity"/>
    <property type="evidence" value="ECO:0007669"/>
    <property type="project" value="UniProtKB-KW"/>
</dbReference>
<evidence type="ECO:0000256" key="7">
    <source>
        <dbReference type="ARBA" id="ARBA00022771"/>
    </source>
</evidence>
<keyword evidence="10" id="KW-0539">Nucleus</keyword>
<dbReference type="Proteomes" id="UP001652582">
    <property type="component" value="Chromosome 7"/>
</dbReference>
<keyword evidence="8" id="KW-0833">Ubl conjugation pathway</keyword>
<evidence type="ECO:0000256" key="5">
    <source>
        <dbReference type="ARBA" id="ARBA00022679"/>
    </source>
</evidence>
<evidence type="ECO:0000256" key="8">
    <source>
        <dbReference type="ARBA" id="ARBA00022786"/>
    </source>
</evidence>
<dbReference type="GO" id="GO:0016567">
    <property type="term" value="P:protein ubiquitination"/>
    <property type="evidence" value="ECO:0007669"/>
    <property type="project" value="InterPro"/>
</dbReference>
<dbReference type="InterPro" id="IPR026846">
    <property type="entry name" value="Nse2(Mms21)"/>
</dbReference>
<evidence type="ECO:0000256" key="9">
    <source>
        <dbReference type="ARBA" id="ARBA00022833"/>
    </source>
</evidence>
<dbReference type="UniPathway" id="UPA00886"/>
<keyword evidence="7 13" id="KW-0863">Zinc-finger</keyword>
<dbReference type="PANTHER" id="PTHR21330">
    <property type="entry name" value="E3 SUMO-PROTEIN LIGASE NSE2"/>
    <property type="match status" value="1"/>
</dbReference>
<keyword evidence="15" id="KW-1185">Reference proteome</keyword>
<dbReference type="PROSITE" id="PS51044">
    <property type="entry name" value="ZF_SP_RING"/>
    <property type="match status" value="1"/>
</dbReference>